<sequence>MPSTPFDKTAYLARIGLPPVADDFVVSEADSFSFLQRVVAHHRQAIPFENLALCRVFPIDPAHVTHATERISVDRVVQKLVTDRRGGYCYEQNTLLALALRAFGYDVDTLLSRMTTVGASEDRPRVVRLKGLNHMILLVRLHGARYLCDVGFGGRGQPPAPLVLDETPIVETPGGEVYQLRQVAIQRVISSATPALGDFVVVDKSLKADDDPIMWAVYYQTQNHGECHASYVFSTAYSVAQADISNANWKTSTSPTSILSKVPVVVKRTDAGLFTLHDKTFKHIEHGQVVESRIVDSHDELIVVLRDTFGLHAPILD</sequence>
<dbReference type="SUPFAM" id="SSF54001">
    <property type="entry name" value="Cysteine proteinases"/>
    <property type="match status" value="1"/>
</dbReference>
<dbReference type="EMBL" id="CAADRA010005705">
    <property type="protein sequence ID" value="VFT92323.1"/>
    <property type="molecule type" value="Genomic_DNA"/>
</dbReference>
<evidence type="ECO:0000313" key="4">
    <source>
        <dbReference type="Proteomes" id="UP000332933"/>
    </source>
</evidence>
<dbReference type="PANTHER" id="PTHR11786:SF0">
    <property type="entry name" value="ARYLAMINE N-ACETYLTRANSFERASE 4-RELATED"/>
    <property type="match status" value="1"/>
</dbReference>
<gene>
    <name evidence="3" type="primary">Aste57867_15521</name>
    <name evidence="2" type="ORF">As57867_015465</name>
    <name evidence="3" type="ORF">ASTE57867_15521</name>
</gene>
<evidence type="ECO:0000256" key="1">
    <source>
        <dbReference type="ARBA" id="ARBA00006547"/>
    </source>
</evidence>
<reference evidence="3 4" key="1">
    <citation type="submission" date="2019-03" db="EMBL/GenBank/DDBJ databases">
        <authorList>
            <person name="Gaulin E."/>
            <person name="Dumas B."/>
        </authorList>
    </citation>
    <scope>NUCLEOTIDE SEQUENCE [LARGE SCALE GENOMIC DNA]</scope>
    <source>
        <strain evidence="3">CBS 568.67</strain>
    </source>
</reference>
<organism evidence="3 4">
    <name type="scientific">Aphanomyces stellatus</name>
    <dbReference type="NCBI Taxonomy" id="120398"/>
    <lineage>
        <taxon>Eukaryota</taxon>
        <taxon>Sar</taxon>
        <taxon>Stramenopiles</taxon>
        <taxon>Oomycota</taxon>
        <taxon>Saprolegniomycetes</taxon>
        <taxon>Saprolegniales</taxon>
        <taxon>Verrucalvaceae</taxon>
        <taxon>Aphanomyces</taxon>
    </lineage>
</organism>
<dbReference type="Pfam" id="PF00797">
    <property type="entry name" value="Acetyltransf_2"/>
    <property type="match status" value="1"/>
</dbReference>
<dbReference type="InterPro" id="IPR001447">
    <property type="entry name" value="Arylamine_N-AcTrfase"/>
</dbReference>
<evidence type="ECO:0000313" key="3">
    <source>
        <dbReference type="EMBL" id="VFT92323.1"/>
    </source>
</evidence>
<name>A0A485L573_9STRA</name>
<accession>A0A485L573</accession>
<dbReference type="Proteomes" id="UP000332933">
    <property type="component" value="Unassembled WGS sequence"/>
</dbReference>
<dbReference type="EMBL" id="VJMH01005684">
    <property type="protein sequence ID" value="KAF0693523.1"/>
    <property type="molecule type" value="Genomic_DNA"/>
</dbReference>
<dbReference type="GO" id="GO:0016407">
    <property type="term" value="F:acetyltransferase activity"/>
    <property type="evidence" value="ECO:0007669"/>
    <property type="project" value="InterPro"/>
</dbReference>
<dbReference type="Gene3D" id="3.30.2140.20">
    <property type="match status" value="1"/>
</dbReference>
<dbReference type="AlphaFoldDB" id="A0A485L573"/>
<dbReference type="PANTHER" id="PTHR11786">
    <property type="entry name" value="N-HYDROXYARYLAMINE O-ACETYLTRANSFERASE"/>
    <property type="match status" value="1"/>
</dbReference>
<comment type="similarity">
    <text evidence="1">Belongs to the arylamine N-acetyltransferase family.</text>
</comment>
<proteinExistence type="inferred from homology"/>
<dbReference type="OrthoDB" id="10260017at2759"/>
<protein>
    <submittedName>
        <fullName evidence="3">Aste57867_15521 protein</fullName>
    </submittedName>
</protein>
<keyword evidence="4" id="KW-1185">Reference proteome</keyword>
<evidence type="ECO:0000313" key="2">
    <source>
        <dbReference type="EMBL" id="KAF0693523.1"/>
    </source>
</evidence>
<dbReference type="InterPro" id="IPR038765">
    <property type="entry name" value="Papain-like_cys_pep_sf"/>
</dbReference>
<reference evidence="2" key="2">
    <citation type="submission" date="2019-06" db="EMBL/GenBank/DDBJ databases">
        <title>Genomics analysis of Aphanomyces spp. identifies a new class of oomycete effector associated with host adaptation.</title>
        <authorList>
            <person name="Gaulin E."/>
        </authorList>
    </citation>
    <scope>NUCLEOTIDE SEQUENCE</scope>
    <source>
        <strain evidence="2">CBS 578.67</strain>
    </source>
</reference>
<dbReference type="InterPro" id="IPR053710">
    <property type="entry name" value="Arylamine_NAT_domain_sf"/>
</dbReference>